<dbReference type="STRING" id="3818.A0A445CK58"/>
<comment type="caution">
    <text evidence="4">The sequence shown here is derived from an EMBL/GenBank/DDBJ whole genome shotgun (WGS) entry which is preliminary data.</text>
</comment>
<sequence length="430" mass="48619">MVKHRIVTLLTKKNHLDKIEKVWAFRNVHEKHSVVNSSLDSVMEIGEVLVRASSSSIPLHHRNPVPSHFHVHLPKASSFPLSSENRIFILGIGFVAQSLALKLQNHGWVVSGTCTSHVKKKKLEGMGFQVCLFDANYPQPSMRSLLKDCTHLLVSIPPVAGIGDPMLQHEELLRSSLVDGNLQWLCYLSSTSKSSLNLNQVFWRQVMCYCCLEMKFSNAFESKYNLRDASCLAGVYGDCGGELVDEDYPTNPKSESAKLRLASEEGWSNLAHHLGFSPQVFRLGGIYGPGRSAINTILKQEPLSEGQKMRKYRKYTSRVHVDDICQALMSAIYTTPPREVYNIVDDDPAPREEVFEYARKLVLKKWPGLNLEHLELEESSGAKMRNQRGEKRVSNTRMKKELGVQLLYPDYKSGLQSIIDQIENPFFQCS</sequence>
<organism evidence="4 5">
    <name type="scientific">Arachis hypogaea</name>
    <name type="common">Peanut</name>
    <dbReference type="NCBI Taxonomy" id="3818"/>
    <lineage>
        <taxon>Eukaryota</taxon>
        <taxon>Viridiplantae</taxon>
        <taxon>Streptophyta</taxon>
        <taxon>Embryophyta</taxon>
        <taxon>Tracheophyta</taxon>
        <taxon>Spermatophyta</taxon>
        <taxon>Magnoliopsida</taxon>
        <taxon>eudicotyledons</taxon>
        <taxon>Gunneridae</taxon>
        <taxon>Pentapetalae</taxon>
        <taxon>rosids</taxon>
        <taxon>fabids</taxon>
        <taxon>Fabales</taxon>
        <taxon>Fabaceae</taxon>
        <taxon>Papilionoideae</taxon>
        <taxon>50 kb inversion clade</taxon>
        <taxon>dalbergioids sensu lato</taxon>
        <taxon>Dalbergieae</taxon>
        <taxon>Pterocarpus clade</taxon>
        <taxon>Arachis</taxon>
    </lineage>
</organism>
<dbReference type="InterPro" id="IPR036291">
    <property type="entry name" value="NAD(P)-bd_dom_sf"/>
</dbReference>
<protein>
    <recommendedName>
        <fullName evidence="6">NAD-dependent epimerase/dehydratase domain-containing protein</fullName>
    </recommendedName>
</protein>
<gene>
    <name evidence="4" type="ORF">Ahy_A06g026321</name>
</gene>
<evidence type="ECO:0000256" key="2">
    <source>
        <dbReference type="ARBA" id="ARBA00023027"/>
    </source>
</evidence>
<dbReference type="CDD" id="cd05266">
    <property type="entry name" value="SDR_a4"/>
    <property type="match status" value="1"/>
</dbReference>
<keyword evidence="3" id="KW-0413">Isomerase</keyword>
<evidence type="ECO:0000313" key="4">
    <source>
        <dbReference type="EMBL" id="RYR51297.1"/>
    </source>
</evidence>
<dbReference type="PANTHER" id="PTHR43574">
    <property type="entry name" value="EPIMERASE-RELATED"/>
    <property type="match status" value="1"/>
</dbReference>
<accession>A0A445CK58</accession>
<keyword evidence="5" id="KW-1185">Reference proteome</keyword>
<dbReference type="Proteomes" id="UP000289738">
    <property type="component" value="Chromosome A06"/>
</dbReference>
<dbReference type="SUPFAM" id="SSF51735">
    <property type="entry name" value="NAD(P)-binding Rossmann-fold domains"/>
    <property type="match status" value="1"/>
</dbReference>
<evidence type="ECO:0000256" key="3">
    <source>
        <dbReference type="ARBA" id="ARBA00023235"/>
    </source>
</evidence>
<reference evidence="4 5" key="1">
    <citation type="submission" date="2019-01" db="EMBL/GenBank/DDBJ databases">
        <title>Sequencing of cultivated peanut Arachis hypogaea provides insights into genome evolution and oil improvement.</title>
        <authorList>
            <person name="Chen X."/>
        </authorList>
    </citation>
    <scope>NUCLEOTIDE SEQUENCE [LARGE SCALE GENOMIC DNA]</scope>
    <source>
        <strain evidence="5">cv. Fuhuasheng</strain>
        <tissue evidence="4">Leaves</tissue>
    </source>
</reference>
<dbReference type="Gene3D" id="3.40.50.720">
    <property type="entry name" value="NAD(P)-binding Rossmann-like Domain"/>
    <property type="match status" value="1"/>
</dbReference>
<dbReference type="GO" id="GO:0016853">
    <property type="term" value="F:isomerase activity"/>
    <property type="evidence" value="ECO:0007669"/>
    <property type="project" value="UniProtKB-KW"/>
</dbReference>
<keyword evidence="2" id="KW-0520">NAD</keyword>
<dbReference type="AlphaFoldDB" id="A0A445CK58"/>
<name>A0A445CK58_ARAHY</name>
<comment type="similarity">
    <text evidence="1">Belongs to the NAD(P)-dependent epimerase/dehydratase family.</text>
</comment>
<proteinExistence type="inferred from homology"/>
<evidence type="ECO:0000256" key="1">
    <source>
        <dbReference type="ARBA" id="ARBA00007637"/>
    </source>
</evidence>
<dbReference type="EMBL" id="SDMP01000006">
    <property type="protein sequence ID" value="RYR51297.1"/>
    <property type="molecule type" value="Genomic_DNA"/>
</dbReference>
<evidence type="ECO:0008006" key="6">
    <source>
        <dbReference type="Google" id="ProtNLM"/>
    </source>
</evidence>
<evidence type="ECO:0000313" key="5">
    <source>
        <dbReference type="Proteomes" id="UP000289738"/>
    </source>
</evidence>